<evidence type="ECO:0000313" key="7">
    <source>
        <dbReference type="Proteomes" id="UP000443353"/>
    </source>
</evidence>
<dbReference type="PANTHER" id="PTHR30118">
    <property type="entry name" value="HTH-TYPE TRANSCRIPTIONAL REGULATOR LEUO-RELATED"/>
    <property type="match status" value="1"/>
</dbReference>
<proteinExistence type="inferred from homology"/>
<dbReference type="RefSeq" id="WP_056135041.1">
    <property type="nucleotide sequence ID" value="NZ_WSES01000002.1"/>
</dbReference>
<dbReference type="SUPFAM" id="SSF46785">
    <property type="entry name" value="Winged helix' DNA-binding domain"/>
    <property type="match status" value="1"/>
</dbReference>
<evidence type="ECO:0000256" key="3">
    <source>
        <dbReference type="ARBA" id="ARBA00023125"/>
    </source>
</evidence>
<evidence type="ECO:0000259" key="5">
    <source>
        <dbReference type="PROSITE" id="PS50931"/>
    </source>
</evidence>
<dbReference type="InterPro" id="IPR000847">
    <property type="entry name" value="LysR_HTH_N"/>
</dbReference>
<keyword evidence="2" id="KW-0805">Transcription regulation</keyword>
<dbReference type="Pfam" id="PF03466">
    <property type="entry name" value="LysR_substrate"/>
    <property type="match status" value="1"/>
</dbReference>
<dbReference type="Gene3D" id="1.10.10.10">
    <property type="entry name" value="Winged helix-like DNA-binding domain superfamily/Winged helix DNA-binding domain"/>
    <property type="match status" value="1"/>
</dbReference>
<dbReference type="AlphaFoldDB" id="A0A7X3K766"/>
<dbReference type="GO" id="GO:0003677">
    <property type="term" value="F:DNA binding"/>
    <property type="evidence" value="ECO:0007669"/>
    <property type="project" value="UniProtKB-KW"/>
</dbReference>
<dbReference type="EMBL" id="WSES01000002">
    <property type="protein sequence ID" value="MVW59581.1"/>
    <property type="molecule type" value="Genomic_DNA"/>
</dbReference>
<dbReference type="PRINTS" id="PR00039">
    <property type="entry name" value="HTHLYSR"/>
</dbReference>
<dbReference type="InterPro" id="IPR005119">
    <property type="entry name" value="LysR_subst-bd"/>
</dbReference>
<evidence type="ECO:0000256" key="4">
    <source>
        <dbReference type="ARBA" id="ARBA00023163"/>
    </source>
</evidence>
<evidence type="ECO:0000313" key="6">
    <source>
        <dbReference type="EMBL" id="MVW59581.1"/>
    </source>
</evidence>
<dbReference type="Pfam" id="PF00126">
    <property type="entry name" value="HTH_1"/>
    <property type="match status" value="1"/>
</dbReference>
<dbReference type="PROSITE" id="PS50931">
    <property type="entry name" value="HTH_LYSR"/>
    <property type="match status" value="1"/>
</dbReference>
<gene>
    <name evidence="6" type="ORF">GPY61_06530</name>
</gene>
<keyword evidence="3" id="KW-0238">DNA-binding</keyword>
<dbReference type="InterPro" id="IPR036388">
    <property type="entry name" value="WH-like_DNA-bd_sf"/>
</dbReference>
<dbReference type="Gene3D" id="3.40.190.10">
    <property type="entry name" value="Periplasmic binding protein-like II"/>
    <property type="match status" value="2"/>
</dbReference>
<dbReference type="Proteomes" id="UP000443353">
    <property type="component" value="Unassembled WGS sequence"/>
</dbReference>
<accession>A0A7X3K766</accession>
<dbReference type="SUPFAM" id="SSF53850">
    <property type="entry name" value="Periplasmic binding protein-like II"/>
    <property type="match status" value="1"/>
</dbReference>
<dbReference type="InterPro" id="IPR036390">
    <property type="entry name" value="WH_DNA-bd_sf"/>
</dbReference>
<evidence type="ECO:0000256" key="1">
    <source>
        <dbReference type="ARBA" id="ARBA00009437"/>
    </source>
</evidence>
<evidence type="ECO:0000256" key="2">
    <source>
        <dbReference type="ARBA" id="ARBA00023015"/>
    </source>
</evidence>
<name>A0A7X3K766_9BURK</name>
<reference evidence="6 7" key="1">
    <citation type="submission" date="2019-12" db="EMBL/GenBank/DDBJ databases">
        <authorList>
            <person name="Li C."/>
            <person name="Zhao J."/>
        </authorList>
    </citation>
    <scope>NUCLEOTIDE SEQUENCE [LARGE SCALE GENOMIC DNA]</scope>
    <source>
        <strain evidence="6 7">NEAU-DD11</strain>
    </source>
</reference>
<sequence>MNLDRIDLNLLRVFNVVFEERNLLRAAKRLNLSQSAISHALARLRYAIDDDLFVRSAAGMVPTPRAMAMAGPLRNALHQIGEAIGGEPFDPATTGREFVVAATDYVTVLLLGALAADLDEHAPFANLVVRPSTRIDLAGQIDLGRIDLAIGVYAEIPARFRFMCLWTQVDSLVMRQSHPLCDKVLDNQALLDYPLLTVSLGGTEEGAVDGYIAERGLARQSEMFDRQSLVDALAPDTPRFRMQVAHALAVPTLLRTSDMLALLPSPLGRLFAREYDVHSVAPPYAPRPVDVHAVWHERNDADPAHAWFRERLARLAPGLSL</sequence>
<dbReference type="PANTHER" id="PTHR30118:SF15">
    <property type="entry name" value="TRANSCRIPTIONAL REGULATORY PROTEIN"/>
    <property type="match status" value="1"/>
</dbReference>
<protein>
    <submittedName>
        <fullName evidence="6">LysR family transcriptional regulator</fullName>
    </submittedName>
</protein>
<keyword evidence="7" id="KW-1185">Reference proteome</keyword>
<comment type="similarity">
    <text evidence="1">Belongs to the LysR transcriptional regulatory family.</text>
</comment>
<keyword evidence="4" id="KW-0804">Transcription</keyword>
<organism evidence="6 7">
    <name type="scientific">Massilia cellulosiltytica</name>
    <dbReference type="NCBI Taxonomy" id="2683234"/>
    <lineage>
        <taxon>Bacteria</taxon>
        <taxon>Pseudomonadati</taxon>
        <taxon>Pseudomonadota</taxon>
        <taxon>Betaproteobacteria</taxon>
        <taxon>Burkholderiales</taxon>
        <taxon>Oxalobacteraceae</taxon>
        <taxon>Telluria group</taxon>
        <taxon>Massilia</taxon>
    </lineage>
</organism>
<dbReference type="GO" id="GO:0003700">
    <property type="term" value="F:DNA-binding transcription factor activity"/>
    <property type="evidence" value="ECO:0007669"/>
    <property type="project" value="InterPro"/>
</dbReference>
<dbReference type="InterPro" id="IPR050389">
    <property type="entry name" value="LysR-type_TF"/>
</dbReference>
<comment type="caution">
    <text evidence="6">The sequence shown here is derived from an EMBL/GenBank/DDBJ whole genome shotgun (WGS) entry which is preliminary data.</text>
</comment>
<feature type="domain" description="HTH lysR-type" evidence="5">
    <location>
        <begin position="6"/>
        <end position="63"/>
    </location>
</feature>